<name>A0A1M4TVP2_9BACT</name>
<evidence type="ECO:0000259" key="4">
    <source>
        <dbReference type="Pfam" id="PF03065"/>
    </source>
</evidence>
<dbReference type="Gene3D" id="3.20.110.10">
    <property type="entry name" value="Glycoside hydrolase 38, N terminal domain"/>
    <property type="match status" value="2"/>
</dbReference>
<dbReference type="InterPro" id="IPR052046">
    <property type="entry name" value="GH57_Enzymes"/>
</dbReference>
<dbReference type="InterPro" id="IPR004300">
    <property type="entry name" value="Glyco_hydro_57_N"/>
</dbReference>
<organism evidence="5 6">
    <name type="scientific">Desulfacinum infernum DSM 9756</name>
    <dbReference type="NCBI Taxonomy" id="1121391"/>
    <lineage>
        <taxon>Bacteria</taxon>
        <taxon>Pseudomonadati</taxon>
        <taxon>Thermodesulfobacteriota</taxon>
        <taxon>Syntrophobacteria</taxon>
        <taxon>Syntrophobacterales</taxon>
        <taxon>Syntrophobacteraceae</taxon>
        <taxon>Desulfacinum</taxon>
    </lineage>
</organism>
<dbReference type="GO" id="GO:0016787">
    <property type="term" value="F:hydrolase activity"/>
    <property type="evidence" value="ECO:0007669"/>
    <property type="project" value="UniProtKB-KW"/>
</dbReference>
<dbReference type="EMBL" id="FQVB01000004">
    <property type="protein sequence ID" value="SHE48496.1"/>
    <property type="molecule type" value="Genomic_DNA"/>
</dbReference>
<proteinExistence type="inferred from homology"/>
<dbReference type="InterPro" id="IPR021923">
    <property type="entry name" value="DUF3536"/>
</dbReference>
<comment type="similarity">
    <text evidence="1 3">Belongs to the glycosyl hydrolase 57 family.</text>
</comment>
<keyword evidence="2 3" id="KW-0119">Carbohydrate metabolism</keyword>
<dbReference type="PANTHER" id="PTHR36306">
    <property type="entry name" value="ALPHA-AMYLASE-RELATED-RELATED"/>
    <property type="match status" value="1"/>
</dbReference>
<accession>A0A1M4TVP2</accession>
<dbReference type="PANTHER" id="PTHR36306:SF3">
    <property type="entry name" value="GLYCOSIDE HYDROLASE FAMILY 57"/>
    <property type="match status" value="1"/>
</dbReference>
<dbReference type="InterPro" id="IPR011330">
    <property type="entry name" value="Glyco_hydro/deAcase_b/a-brl"/>
</dbReference>
<reference evidence="6" key="1">
    <citation type="submission" date="2016-11" db="EMBL/GenBank/DDBJ databases">
        <authorList>
            <person name="Varghese N."/>
            <person name="Submissions S."/>
        </authorList>
    </citation>
    <scope>NUCLEOTIDE SEQUENCE [LARGE SCALE GENOMIC DNA]</scope>
    <source>
        <strain evidence="6">DSM 9756</strain>
    </source>
</reference>
<dbReference type="AlphaFoldDB" id="A0A1M4TVP2"/>
<dbReference type="Pfam" id="PF03065">
    <property type="entry name" value="Glyco_hydro_57"/>
    <property type="match status" value="1"/>
</dbReference>
<dbReference type="InterPro" id="IPR027291">
    <property type="entry name" value="Glyco_hydro_38_N_sf"/>
</dbReference>
<evidence type="ECO:0000256" key="3">
    <source>
        <dbReference type="RuleBase" id="RU361196"/>
    </source>
</evidence>
<protein>
    <submittedName>
        <fullName evidence="5">Glycosyl hydrolase family 57</fullName>
    </submittedName>
</protein>
<dbReference type="CDD" id="cd10797">
    <property type="entry name" value="GH57N_APU_like_1"/>
    <property type="match status" value="1"/>
</dbReference>
<evidence type="ECO:0000313" key="5">
    <source>
        <dbReference type="EMBL" id="SHE48496.1"/>
    </source>
</evidence>
<dbReference type="SUPFAM" id="SSF88713">
    <property type="entry name" value="Glycoside hydrolase/deacetylase"/>
    <property type="match status" value="1"/>
</dbReference>
<feature type="domain" description="Glycoside hydrolase family 57 N-terminal" evidence="4">
    <location>
        <begin position="48"/>
        <end position="319"/>
    </location>
</feature>
<keyword evidence="5" id="KW-0378">Hydrolase</keyword>
<dbReference type="Proteomes" id="UP000184076">
    <property type="component" value="Unassembled WGS sequence"/>
</dbReference>
<dbReference type="GO" id="GO:0005975">
    <property type="term" value="P:carbohydrate metabolic process"/>
    <property type="evidence" value="ECO:0007669"/>
    <property type="project" value="InterPro"/>
</dbReference>
<evidence type="ECO:0000256" key="2">
    <source>
        <dbReference type="ARBA" id="ARBA00023277"/>
    </source>
</evidence>
<evidence type="ECO:0000256" key="1">
    <source>
        <dbReference type="ARBA" id="ARBA00006821"/>
    </source>
</evidence>
<gene>
    <name evidence="5" type="ORF">SAMN02745206_00391</name>
</gene>
<dbReference type="STRING" id="1121391.SAMN02745206_00391"/>
<dbReference type="OrthoDB" id="9757977at2"/>
<dbReference type="Pfam" id="PF12055">
    <property type="entry name" value="DUF3536"/>
    <property type="match status" value="1"/>
</dbReference>
<dbReference type="RefSeq" id="WP_073036435.1">
    <property type="nucleotide sequence ID" value="NZ_FQVB01000004.1"/>
</dbReference>
<sequence length="834" mass="95531">MEKAAETKGTRFLCLHGHFYQPPRENPWLEAVGREPSAEPDHDWNRRITKECYRPNAAARLVDDKNRVLRLRNNYEDLSFNFGPTLLHWLSANEPWVVDKLVEADRRNVERWGSGNALAQAYNHMILPLANRRDKETQIVWGIEDFRHRFGRLPEGMWLPETAVDPETLDIMAEKGLRFTILAPHQAARWRFVDRDDPWREASDGSIPTGRAYRYRCSNGKDLAIFFYDGAIARGIAFERLLEHSSKLLAAVQDAFRRSQAQEGEPWLVHAATDGESYGHHFKFGDMALAAAFQALETDQEIRAIPYSAFLERFPIRAEVEIVPNTAWSCAHGVGRWHTDCGCSTGAHPRWNQKWREPLREALNWLADRLAAHFEAALDRLVRDPWAARNDYLRVVLDREGETRPFIQRHQRRELNAEERLLLLELLEMQRAALYMFTSCGWFFDDVSGIETRIILSHACRALELLRRTGGPDLEPDFAARLEKAESNVREYGTGADVYRTWVKPQAVSACLVAASIAMEGMALKAECRVRIHSFSYLPEQQITVSEHPVPCQAWCGSVTDRRTGRREKVLLALVHFGGLDFRCSTAVPESDRDWDRLLHALKGGAEEGTSGLVRAMDEVLGEDSLSLSDILEEPRLRIARHLAQDSLAFYTEFQKRYFYANKSLLWSLRQWGIELPADVQDSIRRVLEQEVVEVFQSFLTGVGDDAVEMQADNGDFRYRMVMARLGALRDAFSSWGLLTELSQATRCLIRAMNKKMIEAATGESRHIETVLQLAAIADVLHVSPRDWWVTTNWYALAGSPGLARWARRFDPQLARLRSVDRLLHCRFLDAFHP</sequence>
<evidence type="ECO:0000313" key="6">
    <source>
        <dbReference type="Proteomes" id="UP000184076"/>
    </source>
</evidence>
<keyword evidence="6" id="KW-1185">Reference proteome</keyword>